<dbReference type="InterPro" id="IPR049804">
    <property type="entry name" value="Choice_anch_L"/>
</dbReference>
<evidence type="ECO:0008006" key="3">
    <source>
        <dbReference type="Google" id="ProtNLM"/>
    </source>
</evidence>
<protein>
    <recommendedName>
        <fullName evidence="3">PEP-CTERM protein-sorting domain-containing protein</fullName>
    </recommendedName>
</protein>
<reference evidence="1 2" key="1">
    <citation type="submission" date="2013-12" db="EMBL/GenBank/DDBJ databases">
        <authorList>
            <consortium name="DOE Joint Genome Institute"/>
            <person name="Bryant D.A."/>
            <person name="Huntemann M."/>
            <person name="Han J."/>
            <person name="Chen A."/>
            <person name="Kyrpides N."/>
            <person name="Mavromatis K."/>
            <person name="Markowitz V."/>
            <person name="Palaniappan K."/>
            <person name="Ivanova N."/>
            <person name="Schaumberg A."/>
            <person name="Pati A."/>
            <person name="Liolios K."/>
            <person name="Nordberg H.P."/>
            <person name="Cantor M.N."/>
            <person name="Hua S.X."/>
            <person name="Woyke T."/>
        </authorList>
    </citation>
    <scope>NUCLEOTIDE SEQUENCE [LARGE SCALE GENOMIC DNA]</scope>
    <source>
        <strain evidence="1 2">984</strain>
    </source>
</reference>
<evidence type="ECO:0000313" key="1">
    <source>
        <dbReference type="EMBL" id="AHF02511.1"/>
    </source>
</evidence>
<accession>W0E073</accession>
<dbReference type="Proteomes" id="UP000005275">
    <property type="component" value="Chromosome"/>
</dbReference>
<dbReference type="STRING" id="765910.MARPU_00545"/>
<dbReference type="eggNOG" id="COG3291">
    <property type="taxonomic scope" value="Bacteria"/>
</dbReference>
<gene>
    <name evidence="1" type="ORF">MARPU_00545</name>
</gene>
<keyword evidence="2" id="KW-1185">Reference proteome</keyword>
<dbReference type="HOGENOM" id="CLU_1003598_0_0_6"/>
<dbReference type="KEGG" id="mpur:MARPU_00545"/>
<sequence length="271" mass="28103">MVVTSTDDEMAIAERLLDKGSGLKISSVSLLGAKYQQGFFDGGLSAGIGLDSGVLLTTGRATNAVGPNQSDSKTKVVGSGGDSDLDGLISSVSTYDANVLQLDFSTTTGGLFFNYVFASEEYNEYAGSSFNDVFGFFIDGVNIALLPGSSDPVAVNTVNLGSPYFNDNDLDSFAKPPFDIEYDGFTDVFTAGITGLEVGTLYTLKLAVADAGDRYFDSAVFLQSGSFSSVALASAAPVPSPAPLALLAIGLCGFMLVPRRAVVTPQESSSC</sequence>
<dbReference type="NCBIfam" id="NF038133">
    <property type="entry name" value="choice_anch_L"/>
    <property type="match status" value="1"/>
</dbReference>
<name>W0E073_MARPU</name>
<dbReference type="EMBL" id="CP007031">
    <property type="protein sequence ID" value="AHF02511.1"/>
    <property type="molecule type" value="Genomic_DNA"/>
</dbReference>
<proteinExistence type="predicted"/>
<organism evidence="1 2">
    <name type="scientific">Marichromatium purpuratum 984</name>
    <dbReference type="NCBI Taxonomy" id="765910"/>
    <lineage>
        <taxon>Bacteria</taxon>
        <taxon>Pseudomonadati</taxon>
        <taxon>Pseudomonadota</taxon>
        <taxon>Gammaproteobacteria</taxon>
        <taxon>Chromatiales</taxon>
        <taxon>Chromatiaceae</taxon>
        <taxon>Marichromatium</taxon>
    </lineage>
</organism>
<evidence type="ECO:0000313" key="2">
    <source>
        <dbReference type="Proteomes" id="UP000005275"/>
    </source>
</evidence>
<dbReference type="AlphaFoldDB" id="W0E073"/>